<keyword evidence="2" id="KW-0067">ATP-binding</keyword>
<dbReference type="STRING" id="42253.NITMOv2_3787"/>
<proteinExistence type="predicted"/>
<dbReference type="RefSeq" id="WP_187299256.1">
    <property type="nucleotide sequence ID" value="NZ_CP011801.1"/>
</dbReference>
<evidence type="ECO:0000259" key="1">
    <source>
        <dbReference type="PROSITE" id="PS51192"/>
    </source>
</evidence>
<dbReference type="AlphaFoldDB" id="A0A0K2GGT4"/>
<sequence>MPFDPRFNIETNDCLRIPQRDGWKRIREHYQDPEAEREIGIVLPVGCGKSGLISITPYAMKVRRALIIAPGTKIREQLADDMRANSATNFYQRCKVLSPEFEFPEAAVVASGRVNLDDLRHCDIAVANIHQISGEENQWLDAVGPEFFDLILVDEAHHNPAESWQQVKRRFPNARIVNFSATPTRADGRLMEGRLIYSFPILRAIEEGYVKRLRAKMLRPSELRYVDRSAGEERVIGPEEVRKLGEENAEFRRGIVMSDHTLGSIVDQSIAELRRLRGETGEGKLKIIASALNQDHCIQITEAFRGRNLRAAYVHSREGTEANQRVFAQLERHDLDVIVQARMLTEGFDHKYLAVAMVGSIFANLGPFVQFVGRVMRAIKPSSPGHPLNQAVVVFHLGGNVAQRWNDFRKFSLADQDYFAQLLPEVEEIEFKGEVVEREPGGGGIDSVEVLEERGVRAADMEPIGDPQAAELLRQIAAMGVTPEQAAHEIQRIRMTRQDRRVARRAALNDREQNEAGGILRRLQINPGGRTLDPAHRKNNVAWTIAELHRRINEHVGGANADRQNFTLDQLDQAHNALPDIVHTLEEQLGHGV</sequence>
<dbReference type="SMART" id="SM00487">
    <property type="entry name" value="DEXDc"/>
    <property type="match status" value="1"/>
</dbReference>
<dbReference type="InterPro" id="IPR050742">
    <property type="entry name" value="Helicase_Restrict-Modif_Enz"/>
</dbReference>
<dbReference type="PATRIC" id="fig|42253.5.peg.3735"/>
<dbReference type="SUPFAM" id="SSF52540">
    <property type="entry name" value="P-loop containing nucleoside triphosphate hydrolases"/>
    <property type="match status" value="1"/>
</dbReference>
<keyword evidence="3" id="KW-1185">Reference proteome</keyword>
<dbReference type="GO" id="GO:0005829">
    <property type="term" value="C:cytosol"/>
    <property type="evidence" value="ECO:0007669"/>
    <property type="project" value="TreeGrafter"/>
</dbReference>
<dbReference type="GO" id="GO:0004386">
    <property type="term" value="F:helicase activity"/>
    <property type="evidence" value="ECO:0007669"/>
    <property type="project" value="UniProtKB-KW"/>
</dbReference>
<dbReference type="GO" id="GO:0016787">
    <property type="term" value="F:hydrolase activity"/>
    <property type="evidence" value="ECO:0007669"/>
    <property type="project" value="InterPro"/>
</dbReference>
<dbReference type="InterPro" id="IPR027417">
    <property type="entry name" value="P-loop_NTPase"/>
</dbReference>
<dbReference type="KEGG" id="nmv:NITMOv2_3787"/>
<organism evidence="2 3">
    <name type="scientific">Nitrospira moscoviensis</name>
    <dbReference type="NCBI Taxonomy" id="42253"/>
    <lineage>
        <taxon>Bacteria</taxon>
        <taxon>Pseudomonadati</taxon>
        <taxon>Nitrospirota</taxon>
        <taxon>Nitrospiria</taxon>
        <taxon>Nitrospirales</taxon>
        <taxon>Nitrospiraceae</taxon>
        <taxon>Nitrospira</taxon>
    </lineage>
</organism>
<dbReference type="Proteomes" id="UP000069205">
    <property type="component" value="Chromosome"/>
</dbReference>
<name>A0A0K2GGT4_NITMO</name>
<evidence type="ECO:0000313" key="2">
    <source>
        <dbReference type="EMBL" id="ALA60178.1"/>
    </source>
</evidence>
<keyword evidence="2" id="KW-0547">Nucleotide-binding</keyword>
<feature type="domain" description="Helicase ATP-binding" evidence="1">
    <location>
        <begin position="30"/>
        <end position="201"/>
    </location>
</feature>
<evidence type="ECO:0000313" key="3">
    <source>
        <dbReference type="Proteomes" id="UP000069205"/>
    </source>
</evidence>
<reference evidence="2 3" key="1">
    <citation type="journal article" date="2015" name="Proc. Natl. Acad. Sci. U.S.A.">
        <title>Expanded metabolic versatility of ubiquitous nitrite-oxidizing bacteria from the genus Nitrospira.</title>
        <authorList>
            <person name="Koch H."/>
            <person name="Lucker S."/>
            <person name="Albertsen M."/>
            <person name="Kitzinger K."/>
            <person name="Herbold C."/>
            <person name="Spieck E."/>
            <person name="Nielsen P.H."/>
            <person name="Wagner M."/>
            <person name="Daims H."/>
        </authorList>
    </citation>
    <scope>NUCLEOTIDE SEQUENCE [LARGE SCALE GENOMIC DNA]</scope>
    <source>
        <strain evidence="2 3">NSP M-1</strain>
    </source>
</reference>
<dbReference type="GO" id="GO:0005524">
    <property type="term" value="F:ATP binding"/>
    <property type="evidence" value="ECO:0007669"/>
    <property type="project" value="InterPro"/>
</dbReference>
<keyword evidence="2" id="KW-0347">Helicase</keyword>
<dbReference type="PANTHER" id="PTHR47396">
    <property type="entry name" value="TYPE I RESTRICTION ENZYME ECOKI R PROTEIN"/>
    <property type="match status" value="1"/>
</dbReference>
<protein>
    <submittedName>
        <fullName evidence="2">Putative helicase</fullName>
    </submittedName>
</protein>
<keyword evidence="2" id="KW-0378">Hydrolase</keyword>
<dbReference type="GO" id="GO:0003677">
    <property type="term" value="F:DNA binding"/>
    <property type="evidence" value="ECO:0007669"/>
    <property type="project" value="InterPro"/>
</dbReference>
<dbReference type="InterPro" id="IPR014001">
    <property type="entry name" value="Helicase_ATP-bd"/>
</dbReference>
<dbReference type="Gene3D" id="3.40.50.300">
    <property type="entry name" value="P-loop containing nucleotide triphosphate hydrolases"/>
    <property type="match status" value="2"/>
</dbReference>
<accession>A0A0K2GGT4</accession>
<dbReference type="PANTHER" id="PTHR47396:SF1">
    <property type="entry name" value="ATP-DEPENDENT HELICASE IRC3-RELATED"/>
    <property type="match status" value="1"/>
</dbReference>
<dbReference type="EMBL" id="CP011801">
    <property type="protein sequence ID" value="ALA60178.1"/>
    <property type="molecule type" value="Genomic_DNA"/>
</dbReference>
<dbReference type="PROSITE" id="PS51192">
    <property type="entry name" value="HELICASE_ATP_BIND_1"/>
    <property type="match status" value="1"/>
</dbReference>
<dbReference type="InterPro" id="IPR006935">
    <property type="entry name" value="Helicase/UvrB_N"/>
</dbReference>
<dbReference type="Pfam" id="PF04851">
    <property type="entry name" value="ResIII"/>
    <property type="match status" value="1"/>
</dbReference>
<gene>
    <name evidence="2" type="ORF">NITMOv2_3787</name>
</gene>